<name>A0AAU0UQ79_9FIRM</name>
<dbReference type="Pfam" id="PF10031">
    <property type="entry name" value="DUF2273"/>
    <property type="match status" value="1"/>
</dbReference>
<feature type="transmembrane region" description="Helical" evidence="1">
    <location>
        <begin position="20"/>
        <end position="53"/>
    </location>
</feature>
<keyword evidence="1" id="KW-0472">Membrane</keyword>
<dbReference type="Proteomes" id="UP001329915">
    <property type="component" value="Chromosome"/>
</dbReference>
<dbReference type="KEGG" id="dbc:MFMK1_002943"/>
<keyword evidence="1" id="KW-1133">Transmembrane helix</keyword>
<accession>A0AAU0UQ79</accession>
<dbReference type="AlphaFoldDB" id="A0AAU0UQ79"/>
<gene>
    <name evidence="2" type="ORF">MFMK1_002943</name>
</gene>
<proteinExistence type="predicted"/>
<dbReference type="InterPro" id="IPR018730">
    <property type="entry name" value="DUF2273"/>
</dbReference>
<dbReference type="RefSeq" id="WP_366922481.1">
    <property type="nucleotide sequence ID" value="NZ_CP121694.1"/>
</dbReference>
<evidence type="ECO:0000313" key="3">
    <source>
        <dbReference type="Proteomes" id="UP001329915"/>
    </source>
</evidence>
<sequence>MDWYEIIAELWNNHRGKFLGIIIGLTFGLLTALVGFWQTLFISICIVIGYLIGKRMDENESFREILERILK</sequence>
<organism evidence="2 3">
    <name type="scientific">Metallumcola ferriviriculae</name>
    <dbReference type="NCBI Taxonomy" id="3039180"/>
    <lineage>
        <taxon>Bacteria</taxon>
        <taxon>Bacillati</taxon>
        <taxon>Bacillota</taxon>
        <taxon>Clostridia</taxon>
        <taxon>Neomoorellales</taxon>
        <taxon>Desulfitibacteraceae</taxon>
        <taxon>Metallumcola</taxon>
    </lineage>
</organism>
<evidence type="ECO:0000256" key="1">
    <source>
        <dbReference type="SAM" id="Phobius"/>
    </source>
</evidence>
<dbReference type="EMBL" id="CP121694">
    <property type="protein sequence ID" value="WRO23095.1"/>
    <property type="molecule type" value="Genomic_DNA"/>
</dbReference>
<evidence type="ECO:0000313" key="2">
    <source>
        <dbReference type="EMBL" id="WRO23095.1"/>
    </source>
</evidence>
<keyword evidence="3" id="KW-1185">Reference proteome</keyword>
<reference evidence="2 3" key="1">
    <citation type="submission" date="2023-04" db="EMBL/GenBank/DDBJ databases">
        <authorList>
            <person name="Hsu D."/>
        </authorList>
    </citation>
    <scope>NUCLEOTIDE SEQUENCE [LARGE SCALE GENOMIC DNA]</scope>
    <source>
        <strain evidence="2 3">MK1</strain>
    </source>
</reference>
<keyword evidence="1" id="KW-0812">Transmembrane</keyword>
<protein>
    <submittedName>
        <fullName evidence="2">DUF2273 domain-containing protein</fullName>
    </submittedName>
</protein>